<dbReference type="Gene3D" id="3.40.525.10">
    <property type="entry name" value="CRAL-TRIO lipid binding domain"/>
    <property type="match status" value="1"/>
</dbReference>
<comment type="caution">
    <text evidence="4">The sequence shown here is derived from an EMBL/GenBank/DDBJ whole genome shotgun (WGS) entry which is preliminary data.</text>
</comment>
<organism evidence="4 5">
    <name type="scientific">Populus deltoides</name>
    <name type="common">Eastern poplar</name>
    <name type="synonym">Eastern cottonwood</name>
    <dbReference type="NCBI Taxonomy" id="3696"/>
    <lineage>
        <taxon>Eukaryota</taxon>
        <taxon>Viridiplantae</taxon>
        <taxon>Streptophyta</taxon>
        <taxon>Embryophyta</taxon>
        <taxon>Tracheophyta</taxon>
        <taxon>Spermatophyta</taxon>
        <taxon>Magnoliopsida</taxon>
        <taxon>eudicotyledons</taxon>
        <taxon>Gunneridae</taxon>
        <taxon>Pentapetalae</taxon>
        <taxon>rosids</taxon>
        <taxon>fabids</taxon>
        <taxon>Malpighiales</taxon>
        <taxon>Salicaceae</taxon>
        <taxon>Saliceae</taxon>
        <taxon>Populus</taxon>
    </lineage>
</organism>
<evidence type="ECO:0000256" key="2">
    <source>
        <dbReference type="ARBA" id="ARBA00023002"/>
    </source>
</evidence>
<accession>A0A8T2YN59</accession>
<reference evidence="4" key="1">
    <citation type="journal article" date="2021" name="J. Hered.">
        <title>Genome Assembly of Salicaceae Populus deltoides (Eastern Cottonwood) I-69 Based on Nanopore Sequencing and Hi-C Technologies.</title>
        <authorList>
            <person name="Bai S."/>
            <person name="Wu H."/>
            <person name="Zhang J."/>
            <person name="Pan Z."/>
            <person name="Zhao W."/>
            <person name="Li Z."/>
            <person name="Tong C."/>
        </authorList>
    </citation>
    <scope>NUCLEOTIDE SEQUENCE</scope>
    <source>
        <tissue evidence="4">Leaf</tissue>
    </source>
</reference>
<name>A0A8T2YN59_POPDE</name>
<dbReference type="GO" id="GO:0003885">
    <property type="term" value="F:D-arabinono-1,4-lactone oxidase activity"/>
    <property type="evidence" value="ECO:0007669"/>
    <property type="project" value="InterPro"/>
</dbReference>
<dbReference type="EMBL" id="JACEGQ020000006">
    <property type="protein sequence ID" value="KAH8506658.1"/>
    <property type="molecule type" value="Genomic_DNA"/>
</dbReference>
<sequence>MATSSSDDFSVFVLASDLGIDARPFLTNKEREQNQENLEPENWHDCCQDFISDEDFSDLDLLQFFTLQGSDKSGNRVFRIVGKYYPAQVVSGERLKKYIFHKICSELPEGPLCIVYMHSTVQKEDNSPGVTILRWIYEELPADIKDRLQTVYFIHPGLRSRLVFATLGRFFLSGGLYWKIKYVSRLQYLWEDIKKGEIEIPEFVQNHDNILENRPLTDYGIEPDPFHLSEMPMTAYSFGSWTRCLNRKIKRCLSSEGLYTICSSTLDAVVAVTCNPVSKWKGPPKPKYTVYEALQHARDLYKDSLEKYSINELSFTELRDKLLAVDPLNKDHVVRWFSETCFPVGNLAKPSMKDLEFIEELKQLIEKEEMPPPAPMEQRWTACSQSSMSPASSSAEDDIFSWVGIIMHLPTTVARQRKEITDEFFHCRHLTQAELWDKYSAYKLWAKIEVPKDKDELAALQARLRNRFPVDAYNKARKELDPNRILSNNMLDPMFGNKWKSIRRWLELIQTTEPTLRDKG</sequence>
<dbReference type="PANTHER" id="PTHR48411:SF1">
    <property type="entry name" value="OS01G0948300 PROTEIN"/>
    <property type="match status" value="1"/>
</dbReference>
<comment type="pathway">
    <text evidence="1">Cofactor biosynthesis; L-ascorbate biosynthesis.</text>
</comment>
<feature type="domain" description="CRAL-TRIO" evidence="3">
    <location>
        <begin position="58"/>
        <end position="207"/>
    </location>
</feature>
<dbReference type="InterPro" id="IPR036865">
    <property type="entry name" value="CRAL-TRIO_dom_sf"/>
</dbReference>
<dbReference type="Pfam" id="PF13716">
    <property type="entry name" value="CRAL_TRIO_2"/>
    <property type="match status" value="1"/>
</dbReference>
<evidence type="ECO:0000313" key="4">
    <source>
        <dbReference type="EMBL" id="KAH8506658.1"/>
    </source>
</evidence>
<keyword evidence="2" id="KW-0560">Oxidoreductase</keyword>
<evidence type="ECO:0000259" key="3">
    <source>
        <dbReference type="SMART" id="SM00516"/>
    </source>
</evidence>
<dbReference type="InterPro" id="IPR007173">
    <property type="entry name" value="ALO_C"/>
</dbReference>
<protein>
    <recommendedName>
        <fullName evidence="3">CRAL-TRIO domain-containing protein</fullName>
    </recommendedName>
</protein>
<dbReference type="AlphaFoldDB" id="A0A8T2YN59"/>
<dbReference type="SUPFAM" id="SSF52087">
    <property type="entry name" value="CRAL/TRIO domain"/>
    <property type="match status" value="1"/>
</dbReference>
<dbReference type="SMART" id="SM00516">
    <property type="entry name" value="SEC14"/>
    <property type="match status" value="1"/>
</dbReference>
<dbReference type="CDD" id="cd00170">
    <property type="entry name" value="SEC14"/>
    <property type="match status" value="1"/>
</dbReference>
<dbReference type="InterPro" id="IPR001251">
    <property type="entry name" value="CRAL-TRIO_dom"/>
</dbReference>
<gene>
    <name evidence="4" type="ORF">H0E87_013455</name>
</gene>
<dbReference type="Proteomes" id="UP000807159">
    <property type="component" value="Chromosome 6"/>
</dbReference>
<evidence type="ECO:0000256" key="1">
    <source>
        <dbReference type="ARBA" id="ARBA00005147"/>
    </source>
</evidence>
<dbReference type="GO" id="GO:0016020">
    <property type="term" value="C:membrane"/>
    <property type="evidence" value="ECO:0007669"/>
    <property type="project" value="InterPro"/>
</dbReference>
<dbReference type="PANTHER" id="PTHR48411">
    <property type="entry name" value="OS01G0948300 PROTEIN"/>
    <property type="match status" value="1"/>
</dbReference>
<evidence type="ECO:0000313" key="5">
    <source>
        <dbReference type="Proteomes" id="UP000807159"/>
    </source>
</evidence>
<proteinExistence type="predicted"/>
<dbReference type="Pfam" id="PF04030">
    <property type="entry name" value="ALO"/>
    <property type="match status" value="1"/>
</dbReference>
<keyword evidence="5" id="KW-1185">Reference proteome</keyword>